<proteinExistence type="predicted"/>
<dbReference type="Proteomes" id="UP001527090">
    <property type="component" value="Unassembled WGS sequence"/>
</dbReference>
<gene>
    <name evidence="1" type="ORF">M5X04_14610</name>
</gene>
<evidence type="ECO:0000313" key="1">
    <source>
        <dbReference type="EMBL" id="MCY9530551.1"/>
    </source>
</evidence>
<protein>
    <submittedName>
        <fullName evidence="1">Uncharacterized protein</fullName>
    </submittedName>
</protein>
<comment type="caution">
    <text evidence="1">The sequence shown here is derived from an EMBL/GenBank/DDBJ whole genome shotgun (WGS) entry which is preliminary data.</text>
</comment>
<reference evidence="1 2" key="1">
    <citation type="submission" date="2022-05" db="EMBL/GenBank/DDBJ databases">
        <title>Genome Sequencing of Bee-Associated Microbes.</title>
        <authorList>
            <person name="Dunlap C."/>
        </authorList>
    </citation>
    <scope>NUCLEOTIDE SEQUENCE [LARGE SCALE GENOMIC DNA]</scope>
    <source>
        <strain evidence="1 2">NRRL NRS-750</strain>
    </source>
</reference>
<dbReference type="RefSeq" id="WP_268632303.1">
    <property type="nucleotide sequence ID" value="NZ_JAMDLY010000012.1"/>
</dbReference>
<name>A0ABT4E9Y4_PAEAL</name>
<dbReference type="EMBL" id="JAMDLY010000012">
    <property type="protein sequence ID" value="MCY9530551.1"/>
    <property type="molecule type" value="Genomic_DNA"/>
</dbReference>
<accession>A0ABT4E9Y4</accession>
<sequence>MSINTKTLCTLLDQAETVVWSIKDGVSTISDRHVLVRFKGIPREVLSVLYSIFFRVPEEGKPLMAGEGEIKEVNIGTLPDITEATMTGKVTEYLKECSPWDRDEKLLARVIQLGDRYVLVQEKYVQLTTDRNVVGFKEDESLIFLGDGEISILPVRVFDGSVQIEMSEITEYFGQ</sequence>
<evidence type="ECO:0000313" key="2">
    <source>
        <dbReference type="Proteomes" id="UP001527090"/>
    </source>
</evidence>
<keyword evidence="2" id="KW-1185">Reference proteome</keyword>
<organism evidence="1 2">
    <name type="scientific">Paenibacillus alvei</name>
    <name type="common">Bacillus alvei</name>
    <dbReference type="NCBI Taxonomy" id="44250"/>
    <lineage>
        <taxon>Bacteria</taxon>
        <taxon>Bacillati</taxon>
        <taxon>Bacillota</taxon>
        <taxon>Bacilli</taxon>
        <taxon>Bacillales</taxon>
        <taxon>Paenibacillaceae</taxon>
        <taxon>Paenibacillus</taxon>
    </lineage>
</organism>